<evidence type="ECO:0000256" key="1">
    <source>
        <dbReference type="SAM" id="MobiDB-lite"/>
    </source>
</evidence>
<feature type="compositionally biased region" description="Basic and acidic residues" evidence="1">
    <location>
        <begin position="57"/>
        <end position="82"/>
    </location>
</feature>
<feature type="compositionally biased region" description="Basic and acidic residues" evidence="1">
    <location>
        <begin position="173"/>
        <end position="191"/>
    </location>
</feature>
<feature type="region of interest" description="Disordered" evidence="1">
    <location>
        <begin position="1"/>
        <end position="206"/>
    </location>
</feature>
<feature type="compositionally biased region" description="Basic and acidic residues" evidence="1">
    <location>
        <begin position="124"/>
        <end position="133"/>
    </location>
</feature>
<evidence type="ECO:0000313" key="4">
    <source>
        <dbReference type="WBParaSite" id="GPUH_0000500401-mRNA-1"/>
    </source>
</evidence>
<dbReference type="WBParaSite" id="GPUH_0000500401-mRNA-1">
    <property type="protein sequence ID" value="GPUH_0000500401-mRNA-1"/>
    <property type="gene ID" value="GPUH_0000500401"/>
</dbReference>
<dbReference type="AlphaFoldDB" id="A0A183D8F6"/>
<evidence type="ECO:0000313" key="2">
    <source>
        <dbReference type="EMBL" id="VDK48536.1"/>
    </source>
</evidence>
<dbReference type="EMBL" id="UYRT01010068">
    <property type="protein sequence ID" value="VDK48536.1"/>
    <property type="molecule type" value="Genomic_DNA"/>
</dbReference>
<reference evidence="2 3" key="2">
    <citation type="submission" date="2018-11" db="EMBL/GenBank/DDBJ databases">
        <authorList>
            <consortium name="Pathogen Informatics"/>
        </authorList>
    </citation>
    <scope>NUCLEOTIDE SEQUENCE [LARGE SCALE GENOMIC DNA]</scope>
</reference>
<feature type="compositionally biased region" description="Basic residues" evidence="1">
    <location>
        <begin position="98"/>
        <end position="110"/>
    </location>
</feature>
<dbReference type="Proteomes" id="UP000271098">
    <property type="component" value="Unassembled WGS sequence"/>
</dbReference>
<feature type="compositionally biased region" description="Polar residues" evidence="1">
    <location>
        <begin position="8"/>
        <end position="26"/>
    </location>
</feature>
<sequence>MTIESEDISSVQSASINSLSRESMGSTKPDVRVIDPVQMLGKEKGGKSASQRSAAADSHEEAPPPVKDRMKHAVKEEARKNANTEQKAVGLEDEKLQAKTRRGGQTKRKISTRENAEPKPTAAAREEASEMKRSTVAREVNGTGRRAGLRGNAKTSQASRGDAEANLPGNAREGAEIRPELRDDPEAELHANVKQQAETQENKPLKQKDEVFFFLEIIYFQWSQP</sequence>
<protein>
    <submittedName>
        <fullName evidence="2 4">Uncharacterized protein</fullName>
    </submittedName>
</protein>
<proteinExistence type="predicted"/>
<reference evidence="4" key="1">
    <citation type="submission" date="2016-06" db="UniProtKB">
        <authorList>
            <consortium name="WormBaseParasite"/>
        </authorList>
    </citation>
    <scope>IDENTIFICATION</scope>
</reference>
<accession>A0A183D8F6</accession>
<organism evidence="4">
    <name type="scientific">Gongylonema pulchrum</name>
    <dbReference type="NCBI Taxonomy" id="637853"/>
    <lineage>
        <taxon>Eukaryota</taxon>
        <taxon>Metazoa</taxon>
        <taxon>Ecdysozoa</taxon>
        <taxon>Nematoda</taxon>
        <taxon>Chromadorea</taxon>
        <taxon>Rhabditida</taxon>
        <taxon>Spirurina</taxon>
        <taxon>Spiruromorpha</taxon>
        <taxon>Spiruroidea</taxon>
        <taxon>Gongylonematidae</taxon>
        <taxon>Gongylonema</taxon>
    </lineage>
</organism>
<name>A0A183D8F6_9BILA</name>
<gene>
    <name evidence="2" type="ORF">GPUH_LOCUS4998</name>
</gene>
<evidence type="ECO:0000313" key="3">
    <source>
        <dbReference type="Proteomes" id="UP000271098"/>
    </source>
</evidence>
<keyword evidence="3" id="KW-1185">Reference proteome</keyword>